<evidence type="ECO:0000313" key="5">
    <source>
        <dbReference type="EMBL" id="MFC3761192.1"/>
    </source>
</evidence>
<evidence type="ECO:0000256" key="2">
    <source>
        <dbReference type="ARBA" id="ARBA00023125"/>
    </source>
</evidence>
<comment type="caution">
    <text evidence="5">The sequence shown here is derived from an EMBL/GenBank/DDBJ whole genome shotgun (WGS) entry which is preliminary data.</text>
</comment>
<proteinExistence type="predicted"/>
<evidence type="ECO:0000259" key="4">
    <source>
        <dbReference type="PROSITE" id="PS01124"/>
    </source>
</evidence>
<dbReference type="InterPro" id="IPR009057">
    <property type="entry name" value="Homeodomain-like_sf"/>
</dbReference>
<dbReference type="SUPFAM" id="SSF46689">
    <property type="entry name" value="Homeodomain-like"/>
    <property type="match status" value="2"/>
</dbReference>
<dbReference type="PANTHER" id="PTHR46796">
    <property type="entry name" value="HTH-TYPE TRANSCRIPTIONAL ACTIVATOR RHAS-RELATED"/>
    <property type="match status" value="1"/>
</dbReference>
<organism evidence="5 6">
    <name type="scientific">Tenggerimyces flavus</name>
    <dbReference type="NCBI Taxonomy" id="1708749"/>
    <lineage>
        <taxon>Bacteria</taxon>
        <taxon>Bacillati</taxon>
        <taxon>Actinomycetota</taxon>
        <taxon>Actinomycetes</taxon>
        <taxon>Propionibacteriales</taxon>
        <taxon>Nocardioidaceae</taxon>
        <taxon>Tenggerimyces</taxon>
    </lineage>
</organism>
<dbReference type="EMBL" id="JBHRZH010000006">
    <property type="protein sequence ID" value="MFC3761192.1"/>
    <property type="molecule type" value="Genomic_DNA"/>
</dbReference>
<dbReference type="Gene3D" id="1.10.10.60">
    <property type="entry name" value="Homeodomain-like"/>
    <property type="match status" value="2"/>
</dbReference>
<dbReference type="InterPro" id="IPR032783">
    <property type="entry name" value="AraC_lig"/>
</dbReference>
<keyword evidence="6" id="KW-1185">Reference proteome</keyword>
<reference evidence="6" key="1">
    <citation type="journal article" date="2019" name="Int. J. Syst. Evol. Microbiol.">
        <title>The Global Catalogue of Microorganisms (GCM) 10K type strain sequencing project: providing services to taxonomists for standard genome sequencing and annotation.</title>
        <authorList>
            <consortium name="The Broad Institute Genomics Platform"/>
            <consortium name="The Broad Institute Genome Sequencing Center for Infectious Disease"/>
            <person name="Wu L."/>
            <person name="Ma J."/>
        </authorList>
    </citation>
    <scope>NUCLEOTIDE SEQUENCE [LARGE SCALE GENOMIC DNA]</scope>
    <source>
        <strain evidence="6">CGMCC 4.7241</strain>
    </source>
</reference>
<dbReference type="SUPFAM" id="SSF51182">
    <property type="entry name" value="RmlC-like cupins"/>
    <property type="match status" value="1"/>
</dbReference>
<dbReference type="SMART" id="SM00342">
    <property type="entry name" value="HTH_ARAC"/>
    <property type="match status" value="1"/>
</dbReference>
<sequence>MDLDVLSDVISVVRSGRPLSALVTWRAPWGQRFTTESGAAGFHVILQGSCWLLVKGAEPVLVNAGDVLFFPQAGEHVLADSPSTPAAPEPCSPEDPRFDDRFVTAAAPASDGAVTVVLGGAYWLEPERTHPLLRDLPPLIHLPARLGHQPQLRAAIDLLSAELERPRIGTYAIIPALLDTLLLYILRAWFDDQPATGSTGSGGWAAALRDPAVAAALQAIHREPARPWTVASLASEAGLSRAPFARKFATLVGQPPLSYLTWWRLTTAARLLMDSEAPLGTIAAAVGYSSEFAFANAFKRQHGMAPGRYRRRAA</sequence>
<dbReference type="InterPro" id="IPR050204">
    <property type="entry name" value="AraC_XylS_family_regulators"/>
</dbReference>
<dbReference type="InterPro" id="IPR018060">
    <property type="entry name" value="HTH_AraC"/>
</dbReference>
<dbReference type="InterPro" id="IPR011051">
    <property type="entry name" value="RmlC_Cupin_sf"/>
</dbReference>
<accession>A0ABV7Y7S6</accession>
<keyword evidence="1" id="KW-0805">Transcription regulation</keyword>
<dbReference type="RefSeq" id="WP_205117404.1">
    <property type="nucleotide sequence ID" value="NZ_JAFBCM010000001.1"/>
</dbReference>
<evidence type="ECO:0000256" key="1">
    <source>
        <dbReference type="ARBA" id="ARBA00023015"/>
    </source>
</evidence>
<dbReference type="Pfam" id="PF12833">
    <property type="entry name" value="HTH_18"/>
    <property type="match status" value="1"/>
</dbReference>
<dbReference type="PROSITE" id="PS00041">
    <property type="entry name" value="HTH_ARAC_FAMILY_1"/>
    <property type="match status" value="1"/>
</dbReference>
<dbReference type="InterPro" id="IPR018062">
    <property type="entry name" value="HTH_AraC-typ_CS"/>
</dbReference>
<gene>
    <name evidence="5" type="ORF">ACFOUW_10100</name>
</gene>
<evidence type="ECO:0000313" key="6">
    <source>
        <dbReference type="Proteomes" id="UP001595699"/>
    </source>
</evidence>
<evidence type="ECO:0000256" key="3">
    <source>
        <dbReference type="ARBA" id="ARBA00023163"/>
    </source>
</evidence>
<feature type="domain" description="HTH araC/xylS-type" evidence="4">
    <location>
        <begin position="214"/>
        <end position="312"/>
    </location>
</feature>
<keyword evidence="3" id="KW-0804">Transcription</keyword>
<dbReference type="PROSITE" id="PS01124">
    <property type="entry name" value="HTH_ARAC_FAMILY_2"/>
    <property type="match status" value="1"/>
</dbReference>
<dbReference type="Proteomes" id="UP001595699">
    <property type="component" value="Unassembled WGS sequence"/>
</dbReference>
<dbReference type="Pfam" id="PF12852">
    <property type="entry name" value="Cupin_6"/>
    <property type="match status" value="1"/>
</dbReference>
<name>A0ABV7Y7S6_9ACTN</name>
<keyword evidence="2" id="KW-0238">DNA-binding</keyword>
<dbReference type="PANTHER" id="PTHR46796:SF13">
    <property type="entry name" value="HTH-TYPE TRANSCRIPTIONAL ACTIVATOR RHAS"/>
    <property type="match status" value="1"/>
</dbReference>
<protein>
    <submittedName>
        <fullName evidence="5">AraC family transcriptional regulator</fullName>
    </submittedName>
</protein>